<organism evidence="4">
    <name type="scientific">hydrothermal vent metagenome</name>
    <dbReference type="NCBI Taxonomy" id="652676"/>
    <lineage>
        <taxon>unclassified sequences</taxon>
        <taxon>metagenomes</taxon>
        <taxon>ecological metagenomes</taxon>
    </lineage>
</organism>
<evidence type="ECO:0000313" key="4">
    <source>
        <dbReference type="EMBL" id="VAW84648.1"/>
    </source>
</evidence>
<gene>
    <name evidence="4" type="ORF">MNBD_GAMMA17-2117</name>
</gene>
<keyword evidence="1" id="KW-0963">Cytoplasm</keyword>
<reference evidence="4" key="1">
    <citation type="submission" date="2018-06" db="EMBL/GenBank/DDBJ databases">
        <authorList>
            <person name="Zhirakovskaya E."/>
        </authorList>
    </citation>
    <scope>NUCLEOTIDE SEQUENCE</scope>
</reference>
<dbReference type="GO" id="GO:0008813">
    <property type="term" value="F:chorismate lyase activity"/>
    <property type="evidence" value="ECO:0007669"/>
    <property type="project" value="UniProtKB-EC"/>
</dbReference>
<dbReference type="HAMAP" id="MF_01632">
    <property type="entry name" value="UbiC"/>
    <property type="match status" value="1"/>
</dbReference>
<keyword evidence="2" id="KW-0831">Ubiquinone biosynthesis</keyword>
<keyword evidence="3 4" id="KW-0456">Lyase</keyword>
<evidence type="ECO:0000256" key="1">
    <source>
        <dbReference type="ARBA" id="ARBA00022490"/>
    </source>
</evidence>
<dbReference type="AlphaFoldDB" id="A0A3B0YUN8"/>
<dbReference type="EC" id="4.1.3.40" evidence="4"/>
<protein>
    <submittedName>
        <fullName evidence="4">Chorismate--pyruvate lyase</fullName>
        <ecNumber evidence="4">4.1.3.40</ecNumber>
    </submittedName>
</protein>
<evidence type="ECO:0000256" key="3">
    <source>
        <dbReference type="ARBA" id="ARBA00023239"/>
    </source>
</evidence>
<name>A0A3B0YUN8_9ZZZZ</name>
<dbReference type="EMBL" id="UOFQ01000005">
    <property type="protein sequence ID" value="VAW84648.1"/>
    <property type="molecule type" value="Genomic_DNA"/>
</dbReference>
<dbReference type="GO" id="GO:0005829">
    <property type="term" value="C:cytosol"/>
    <property type="evidence" value="ECO:0007669"/>
    <property type="project" value="TreeGrafter"/>
</dbReference>
<dbReference type="GO" id="GO:0006744">
    <property type="term" value="P:ubiquinone biosynthetic process"/>
    <property type="evidence" value="ECO:0007669"/>
    <property type="project" value="UniProtKB-KW"/>
</dbReference>
<dbReference type="PANTHER" id="PTHR38683">
    <property type="entry name" value="CHORISMATE PYRUVATE-LYASE"/>
    <property type="match status" value="1"/>
</dbReference>
<dbReference type="InterPro" id="IPR028978">
    <property type="entry name" value="Chorismate_lyase_/UTRA_dom_sf"/>
</dbReference>
<dbReference type="SUPFAM" id="SSF64288">
    <property type="entry name" value="Chorismate lyase-like"/>
    <property type="match status" value="1"/>
</dbReference>
<accession>A0A3B0YUN8</accession>
<keyword evidence="4" id="KW-0670">Pyruvate</keyword>
<sequence length="188" mass="21441">MKVKRQGVWQEPVWRAADNMLRSTLPRRLIVWLYDPASLTLRLQQASGGDFRVQVLSQGRQRPLLNERLALGMGHHEYGMVRQVLLICKGEPWVYARSVIPARTMSGAGRQLSMRGNRPLGAFLFANNSVVREPMEIACVHPDEMIYDDAVAGLGLEQQKVWGRRSVFRFEQKPLLVSEFFLPSIPAR</sequence>
<evidence type="ECO:0000256" key="2">
    <source>
        <dbReference type="ARBA" id="ARBA00022688"/>
    </source>
</evidence>
<dbReference type="PANTHER" id="PTHR38683:SF1">
    <property type="entry name" value="CHORISMATE PYRUVATE-LYASE"/>
    <property type="match status" value="1"/>
</dbReference>
<dbReference type="InterPro" id="IPR007440">
    <property type="entry name" value="Chorismate--pyruvate_lyase"/>
</dbReference>
<dbReference type="Gene3D" id="3.40.1410.10">
    <property type="entry name" value="Chorismate lyase-like"/>
    <property type="match status" value="1"/>
</dbReference>
<dbReference type="Pfam" id="PF04345">
    <property type="entry name" value="Chor_lyase"/>
    <property type="match status" value="1"/>
</dbReference>
<proteinExistence type="inferred from homology"/>